<dbReference type="EC" id="3.4.21.89" evidence="1"/>
<comment type="caution">
    <text evidence="2">The sequence shown here is derived from an EMBL/GenBank/DDBJ whole genome shotgun (WGS) entry which is preliminary data.</text>
</comment>
<dbReference type="AlphaFoldDB" id="A0A328U6T3"/>
<protein>
    <recommendedName>
        <fullName evidence="1">Signal peptidase I</fullName>
        <ecNumber evidence="1">3.4.21.89</ecNumber>
    </recommendedName>
</protein>
<proteinExistence type="predicted"/>
<evidence type="ECO:0000313" key="3">
    <source>
        <dbReference type="Proteomes" id="UP000249260"/>
    </source>
</evidence>
<dbReference type="RefSeq" id="WP_112880596.1">
    <property type="nucleotide sequence ID" value="NZ_QLUW01000001.1"/>
</dbReference>
<accession>A0A328U6T3</accession>
<dbReference type="CDD" id="cd06462">
    <property type="entry name" value="Peptidase_S24_S26"/>
    <property type="match status" value="1"/>
</dbReference>
<keyword evidence="2" id="KW-0378">Hydrolase</keyword>
<dbReference type="GO" id="GO:0004252">
    <property type="term" value="F:serine-type endopeptidase activity"/>
    <property type="evidence" value="ECO:0007669"/>
    <property type="project" value="UniProtKB-UniRule"/>
</dbReference>
<name>A0A328U6T3_9BACL</name>
<evidence type="ECO:0000256" key="1">
    <source>
        <dbReference type="NCBIfam" id="TIGR02228"/>
    </source>
</evidence>
<keyword evidence="3" id="KW-1185">Reference proteome</keyword>
<organism evidence="2 3">
    <name type="scientific">Paenibacillus montanisoli</name>
    <dbReference type="NCBI Taxonomy" id="2081970"/>
    <lineage>
        <taxon>Bacteria</taxon>
        <taxon>Bacillati</taxon>
        <taxon>Bacillota</taxon>
        <taxon>Bacilli</taxon>
        <taxon>Bacillales</taxon>
        <taxon>Paenibacillaceae</taxon>
        <taxon>Paenibacillus</taxon>
    </lineage>
</organism>
<dbReference type="EMBL" id="QLUW01000001">
    <property type="protein sequence ID" value="RAP77473.1"/>
    <property type="molecule type" value="Genomic_DNA"/>
</dbReference>
<dbReference type="InterPro" id="IPR001733">
    <property type="entry name" value="Peptidase_S26B"/>
</dbReference>
<dbReference type="OrthoDB" id="2860586at2"/>
<dbReference type="Proteomes" id="UP000249260">
    <property type="component" value="Unassembled WGS sequence"/>
</dbReference>
<dbReference type="GO" id="GO:0006465">
    <property type="term" value="P:signal peptide processing"/>
    <property type="evidence" value="ECO:0007669"/>
    <property type="project" value="UniProtKB-UniRule"/>
</dbReference>
<evidence type="ECO:0000313" key="2">
    <source>
        <dbReference type="EMBL" id="RAP77473.1"/>
    </source>
</evidence>
<reference evidence="2 3" key="1">
    <citation type="submission" date="2018-06" db="EMBL/GenBank/DDBJ databases">
        <title>Paenibacillus montanisoli sp. nov., isolated from mountain area soil.</title>
        <authorList>
            <person name="Wu M."/>
        </authorList>
    </citation>
    <scope>NUCLEOTIDE SEQUENCE [LARGE SCALE GENOMIC DNA]</scope>
    <source>
        <strain evidence="2 3">RA17</strain>
    </source>
</reference>
<dbReference type="NCBIfam" id="TIGR02228">
    <property type="entry name" value="sigpep_I_arch"/>
    <property type="match status" value="1"/>
</dbReference>
<dbReference type="GO" id="GO:0016020">
    <property type="term" value="C:membrane"/>
    <property type="evidence" value="ECO:0007669"/>
    <property type="project" value="UniProtKB-UniRule"/>
</dbReference>
<dbReference type="GO" id="GO:0009003">
    <property type="term" value="F:signal peptidase activity"/>
    <property type="evidence" value="ECO:0007669"/>
    <property type="project" value="UniProtKB-EC"/>
</dbReference>
<gene>
    <name evidence="2" type="ORF">DL346_03055</name>
</gene>
<sequence length="158" mass="18006">MREAADLRMLQTLIKKKGYVELPSSGNSMYPIISQGNICRIIAVEPNEISRGDIVLFVSSFQALIGHRLLQVVQRGEEMLYIFKGDANPHSDEPVKFDRIVGKLIEVRKSHIRFHSKHWVFLLWKKMILAAPSISILFRAFLKIKRALKGSAQKVHGV</sequence>